<evidence type="ECO:0000313" key="3">
    <source>
        <dbReference type="Proteomes" id="UP001181693"/>
    </source>
</evidence>
<reference evidence="2" key="1">
    <citation type="thesis" date="2020" institute="ProQuest LLC" country="789 East Eisenhower Parkway, Ann Arbor, MI, USA">
        <title>Comparative Genomics and Chromosome Evolution.</title>
        <authorList>
            <person name="Mudd A.B."/>
        </authorList>
    </citation>
    <scope>NUCLEOTIDE SEQUENCE</scope>
    <source>
        <strain evidence="2">1538</strain>
        <tissue evidence="2">Blood</tissue>
    </source>
</reference>
<sequence length="273" mass="31452">MKVIILAAGYGTRLLKDLQEANEEQYTKLTGVPKPLLPIGKFPLISYWVEALQARDETKDIFVVTNDFYYTKFKEWAKNYPSVKVLNDGTSSNEKRLGAVSCIQLVIERFRIDDHIVVIGGDTLFYEDFHLQDVLEKYETLHEGNNQANLVLSYNCKEEETRKYGILETDENQRITALLEKPSPTDTTSRQACPCFYVFSKHTVPLVKDFLMEKKDAPIGEKDAPGLFLSWLVIRKPVYCHPISGRFDVGNLESYIKCNEYFKNKINIPNYLQ</sequence>
<dbReference type="PANTHER" id="PTHR42883">
    <property type="entry name" value="GLUCOSE-1-PHOSPHATE THYMIDYLTRANSFERASE"/>
    <property type="match status" value="1"/>
</dbReference>
<dbReference type="InterPro" id="IPR005835">
    <property type="entry name" value="NTP_transferase_dom"/>
</dbReference>
<feature type="domain" description="Nucleotidyl transferase" evidence="1">
    <location>
        <begin position="2"/>
        <end position="261"/>
    </location>
</feature>
<organism evidence="2 3">
    <name type="scientific">Pyxicephalus adspersus</name>
    <name type="common">African bullfrog</name>
    <dbReference type="NCBI Taxonomy" id="30357"/>
    <lineage>
        <taxon>Eukaryota</taxon>
        <taxon>Metazoa</taxon>
        <taxon>Chordata</taxon>
        <taxon>Craniata</taxon>
        <taxon>Vertebrata</taxon>
        <taxon>Euteleostomi</taxon>
        <taxon>Amphibia</taxon>
        <taxon>Batrachia</taxon>
        <taxon>Anura</taxon>
        <taxon>Neobatrachia</taxon>
        <taxon>Ranoidea</taxon>
        <taxon>Pyxicephalidae</taxon>
        <taxon>Pyxicephalinae</taxon>
        <taxon>Pyxicephalus</taxon>
    </lineage>
</organism>
<keyword evidence="3" id="KW-1185">Reference proteome</keyword>
<dbReference type="EMBL" id="DYDO01000008">
    <property type="protein sequence ID" value="DBA20123.1"/>
    <property type="molecule type" value="Genomic_DNA"/>
</dbReference>
<name>A0AAV3ADY8_PYXAD</name>
<protein>
    <recommendedName>
        <fullName evidence="1">Nucleotidyl transferase domain-containing protein</fullName>
    </recommendedName>
</protein>
<dbReference type="Proteomes" id="UP001181693">
    <property type="component" value="Unassembled WGS sequence"/>
</dbReference>
<gene>
    <name evidence="2" type="ORF">GDO54_015850</name>
</gene>
<accession>A0AAV3ADY8</accession>
<evidence type="ECO:0000259" key="1">
    <source>
        <dbReference type="Pfam" id="PF00483"/>
    </source>
</evidence>
<dbReference type="SUPFAM" id="SSF53448">
    <property type="entry name" value="Nucleotide-diphospho-sugar transferases"/>
    <property type="match status" value="1"/>
</dbReference>
<dbReference type="PANTHER" id="PTHR42883:SF2">
    <property type="entry name" value="THYMIDYLYLTRANSFERASE"/>
    <property type="match status" value="1"/>
</dbReference>
<proteinExistence type="predicted"/>
<dbReference type="InterPro" id="IPR029044">
    <property type="entry name" value="Nucleotide-diphossugar_trans"/>
</dbReference>
<dbReference type="Pfam" id="PF00483">
    <property type="entry name" value="NTP_transferase"/>
    <property type="match status" value="1"/>
</dbReference>
<dbReference type="AlphaFoldDB" id="A0AAV3ADY8"/>
<evidence type="ECO:0000313" key="2">
    <source>
        <dbReference type="EMBL" id="DBA20123.1"/>
    </source>
</evidence>
<comment type="caution">
    <text evidence="2">The sequence shown here is derived from an EMBL/GenBank/DDBJ whole genome shotgun (WGS) entry which is preliminary data.</text>
</comment>
<dbReference type="Gene3D" id="3.90.550.10">
    <property type="entry name" value="Spore Coat Polysaccharide Biosynthesis Protein SpsA, Chain A"/>
    <property type="match status" value="1"/>
</dbReference>